<protein>
    <submittedName>
        <fullName evidence="1">Uncharacterized protein</fullName>
    </submittedName>
</protein>
<comment type="caution">
    <text evidence="1">The sequence shown here is derived from an EMBL/GenBank/DDBJ whole genome shotgun (WGS) entry which is preliminary data.</text>
</comment>
<dbReference type="EMBL" id="PGGK01000020">
    <property type="protein sequence ID" value="TGC06968.1"/>
    <property type="molecule type" value="Genomic_DNA"/>
</dbReference>
<accession>A0A4E0Q2I6</accession>
<dbReference type="AlphaFoldDB" id="A0A4E0Q2I6"/>
<evidence type="ECO:0000313" key="2">
    <source>
        <dbReference type="Proteomes" id="UP000297295"/>
    </source>
</evidence>
<reference evidence="1 2" key="1">
    <citation type="submission" date="2017-11" db="EMBL/GenBank/DDBJ databases">
        <title>Isolation and Characterization of Methanogenic Archaea from Saline Meromictic Lake at Siberia.</title>
        <authorList>
            <person name="Shen Y."/>
            <person name="Huang H.-H."/>
            <person name="Lai M.-C."/>
            <person name="Chen S.-C."/>
        </authorList>
    </citation>
    <scope>NUCLEOTIDE SEQUENCE [LARGE SCALE GENOMIC DNA]</scope>
    <source>
        <strain evidence="1 2">SY-01</strain>
    </source>
</reference>
<name>A0A4E0Q2I6_9EURY</name>
<keyword evidence="2" id="KW-1185">Reference proteome</keyword>
<sequence length="115" mass="13248">MKRQVSVAVIALVLMLCVSITGAEENNSDKYSFERYGGEEFTPQAMEFGENLKNQEKNELLSISTNERKHVLLQFYANPIENQRKLRSKSFSFNVHCQRPEDSVTNLDPHKNIQV</sequence>
<organism evidence="1 2">
    <name type="scientific">Methanolobus halotolerans</name>
    <dbReference type="NCBI Taxonomy" id="2052935"/>
    <lineage>
        <taxon>Archaea</taxon>
        <taxon>Methanobacteriati</taxon>
        <taxon>Methanobacteriota</taxon>
        <taxon>Stenosarchaea group</taxon>
        <taxon>Methanomicrobia</taxon>
        <taxon>Methanosarcinales</taxon>
        <taxon>Methanosarcinaceae</taxon>
        <taxon>Methanolobus</taxon>
    </lineage>
</organism>
<evidence type="ECO:0000313" key="1">
    <source>
        <dbReference type="EMBL" id="TGC06968.1"/>
    </source>
</evidence>
<proteinExistence type="predicted"/>
<dbReference type="RefSeq" id="WP_135390577.1">
    <property type="nucleotide sequence ID" value="NZ_PGGK01000020.1"/>
</dbReference>
<gene>
    <name evidence="1" type="ORF">CUN85_12215</name>
</gene>
<dbReference type="Proteomes" id="UP000297295">
    <property type="component" value="Unassembled WGS sequence"/>
</dbReference>
<dbReference type="OrthoDB" id="126354at2157"/>